<sequence length="138" mass="15858">MFSQEARDNPMFAQEARDDPMFSQEARDNPMFAQEARDDPMFSQEARDNPMFAQEAWDDPMVASECGCKAAVLRIRLTLGTATRLVAWECEKRGWFTCKDNVDLLRIGFTTCNSSSGDERLRIPWNWESEYAVVLTCL</sequence>
<evidence type="ECO:0000256" key="1">
    <source>
        <dbReference type="SAM" id="MobiDB-lite"/>
    </source>
</evidence>
<dbReference type="Proteomes" id="UP000233551">
    <property type="component" value="Unassembled WGS sequence"/>
</dbReference>
<comment type="caution">
    <text evidence="2">The sequence shown here is derived from an EMBL/GenBank/DDBJ whole genome shotgun (WGS) entry which is preliminary data.</text>
</comment>
<organism evidence="2 3">
    <name type="scientific">Punica granatum</name>
    <name type="common">Pomegranate</name>
    <dbReference type="NCBI Taxonomy" id="22663"/>
    <lineage>
        <taxon>Eukaryota</taxon>
        <taxon>Viridiplantae</taxon>
        <taxon>Streptophyta</taxon>
        <taxon>Embryophyta</taxon>
        <taxon>Tracheophyta</taxon>
        <taxon>Spermatophyta</taxon>
        <taxon>Magnoliopsida</taxon>
        <taxon>eudicotyledons</taxon>
        <taxon>Gunneridae</taxon>
        <taxon>Pentapetalae</taxon>
        <taxon>rosids</taxon>
        <taxon>malvids</taxon>
        <taxon>Myrtales</taxon>
        <taxon>Lythraceae</taxon>
        <taxon>Punica</taxon>
    </lineage>
</organism>
<gene>
    <name evidence="2" type="ORF">CRG98_008764</name>
</gene>
<name>A0A2I0KRE7_PUNGR</name>
<keyword evidence="3" id="KW-1185">Reference proteome</keyword>
<proteinExistence type="predicted"/>
<evidence type="ECO:0000313" key="3">
    <source>
        <dbReference type="Proteomes" id="UP000233551"/>
    </source>
</evidence>
<accession>A0A2I0KRE7</accession>
<feature type="region of interest" description="Disordered" evidence="1">
    <location>
        <begin position="1"/>
        <end position="22"/>
    </location>
</feature>
<reference evidence="2 3" key="1">
    <citation type="submission" date="2017-11" db="EMBL/GenBank/DDBJ databases">
        <title>De-novo sequencing of pomegranate (Punica granatum L.) genome.</title>
        <authorList>
            <person name="Akparov Z."/>
            <person name="Amiraslanov A."/>
            <person name="Hajiyeva S."/>
            <person name="Abbasov M."/>
            <person name="Kaur K."/>
            <person name="Hamwieh A."/>
            <person name="Solovyev V."/>
            <person name="Salamov A."/>
            <person name="Braich B."/>
            <person name="Kosarev P."/>
            <person name="Mahmoud A."/>
            <person name="Hajiyev E."/>
            <person name="Babayeva S."/>
            <person name="Izzatullayeva V."/>
            <person name="Mammadov A."/>
            <person name="Mammadov A."/>
            <person name="Sharifova S."/>
            <person name="Ojaghi J."/>
            <person name="Eynullazada K."/>
            <person name="Bayramov B."/>
            <person name="Abdulazimova A."/>
            <person name="Shahmuradov I."/>
        </authorList>
    </citation>
    <scope>NUCLEOTIDE SEQUENCE [LARGE SCALE GENOMIC DNA]</scope>
    <source>
        <strain evidence="3">cv. AG2017</strain>
        <tissue evidence="2">Leaf</tissue>
    </source>
</reference>
<dbReference type="EMBL" id="PGOL01000426">
    <property type="protein sequence ID" value="PKI70873.1"/>
    <property type="molecule type" value="Genomic_DNA"/>
</dbReference>
<protein>
    <submittedName>
        <fullName evidence="2">Uncharacterized protein</fullName>
    </submittedName>
</protein>
<dbReference type="AlphaFoldDB" id="A0A2I0KRE7"/>
<evidence type="ECO:0000313" key="2">
    <source>
        <dbReference type="EMBL" id="PKI70873.1"/>
    </source>
</evidence>